<dbReference type="PROSITE" id="PS01124">
    <property type="entry name" value="HTH_ARAC_FAMILY_2"/>
    <property type="match status" value="1"/>
</dbReference>
<dbReference type="InterPro" id="IPR014710">
    <property type="entry name" value="RmlC-like_jellyroll"/>
</dbReference>
<evidence type="ECO:0000313" key="6">
    <source>
        <dbReference type="Proteomes" id="UP001501470"/>
    </source>
</evidence>
<protein>
    <recommendedName>
        <fullName evidence="4">HTH araC/xylS-type domain-containing protein</fullName>
    </recommendedName>
</protein>
<dbReference type="InterPro" id="IPR009057">
    <property type="entry name" value="Homeodomain-like_sf"/>
</dbReference>
<name>A0ABN1ZM07_9ACTN</name>
<gene>
    <name evidence="5" type="ORF">GCM10009827_008040</name>
</gene>
<keyword evidence="1" id="KW-0805">Transcription regulation</keyword>
<evidence type="ECO:0000256" key="1">
    <source>
        <dbReference type="ARBA" id="ARBA00023015"/>
    </source>
</evidence>
<dbReference type="Gene3D" id="1.10.10.60">
    <property type="entry name" value="Homeodomain-like"/>
    <property type="match status" value="1"/>
</dbReference>
<sequence length="239" mass="24906">MRQWRYSSVGDVEVARTIGAGPLLIGAHFHDAVQVTVVTSGRRAFGGPAGPVEAEAGHAIVIPAYLAHAAAPMAAGDDSVNVYLPAGVFEGAAPVVVPVPPGVERLPPPGMAAALRAVLAAVPAVVSALAPVPSRRARPTALAAAVMGTDADLRTLAARFTLSREAVIRRFARETGMTPHAFRVVARLNVARRLLRAGMAPAEAAARSGFADQSHLGRQFRAVFGTTPGRYRTFVPDSR</sequence>
<evidence type="ECO:0000259" key="4">
    <source>
        <dbReference type="PROSITE" id="PS01124"/>
    </source>
</evidence>
<dbReference type="RefSeq" id="WP_344499570.1">
    <property type="nucleotide sequence ID" value="NZ_BAAAQD010000001.1"/>
</dbReference>
<reference evidence="5 6" key="1">
    <citation type="journal article" date="2019" name="Int. J. Syst. Evol. Microbiol.">
        <title>The Global Catalogue of Microorganisms (GCM) 10K type strain sequencing project: providing services to taxonomists for standard genome sequencing and annotation.</title>
        <authorList>
            <consortium name="The Broad Institute Genomics Platform"/>
            <consortium name="The Broad Institute Genome Sequencing Center for Infectious Disease"/>
            <person name="Wu L."/>
            <person name="Ma J."/>
        </authorList>
    </citation>
    <scope>NUCLEOTIDE SEQUENCE [LARGE SCALE GENOMIC DNA]</scope>
    <source>
        <strain evidence="5 6">JCM 15933</strain>
    </source>
</reference>
<organism evidence="5 6">
    <name type="scientific">Dactylosporangium maewongense</name>
    <dbReference type="NCBI Taxonomy" id="634393"/>
    <lineage>
        <taxon>Bacteria</taxon>
        <taxon>Bacillati</taxon>
        <taxon>Actinomycetota</taxon>
        <taxon>Actinomycetes</taxon>
        <taxon>Micromonosporales</taxon>
        <taxon>Micromonosporaceae</taxon>
        <taxon>Dactylosporangium</taxon>
    </lineage>
</organism>
<dbReference type="InterPro" id="IPR011051">
    <property type="entry name" value="RmlC_Cupin_sf"/>
</dbReference>
<evidence type="ECO:0000256" key="3">
    <source>
        <dbReference type="ARBA" id="ARBA00023163"/>
    </source>
</evidence>
<dbReference type="EMBL" id="BAAAQD010000001">
    <property type="protein sequence ID" value="GAA1500874.1"/>
    <property type="molecule type" value="Genomic_DNA"/>
</dbReference>
<evidence type="ECO:0000256" key="2">
    <source>
        <dbReference type="ARBA" id="ARBA00023125"/>
    </source>
</evidence>
<accession>A0ABN1ZM07</accession>
<proteinExistence type="predicted"/>
<dbReference type="Pfam" id="PF12833">
    <property type="entry name" value="HTH_18"/>
    <property type="match status" value="1"/>
</dbReference>
<evidence type="ECO:0000313" key="5">
    <source>
        <dbReference type="EMBL" id="GAA1500874.1"/>
    </source>
</evidence>
<keyword evidence="6" id="KW-1185">Reference proteome</keyword>
<dbReference type="Gene3D" id="2.60.120.10">
    <property type="entry name" value="Jelly Rolls"/>
    <property type="match status" value="1"/>
</dbReference>
<feature type="domain" description="HTH araC/xylS-type" evidence="4">
    <location>
        <begin position="153"/>
        <end position="234"/>
    </location>
</feature>
<dbReference type="InterPro" id="IPR018060">
    <property type="entry name" value="HTH_AraC"/>
</dbReference>
<dbReference type="InterPro" id="IPR050204">
    <property type="entry name" value="AraC_XylS_family_regulators"/>
</dbReference>
<dbReference type="Proteomes" id="UP001501470">
    <property type="component" value="Unassembled WGS sequence"/>
</dbReference>
<dbReference type="SUPFAM" id="SSF46689">
    <property type="entry name" value="Homeodomain-like"/>
    <property type="match status" value="1"/>
</dbReference>
<dbReference type="PANTHER" id="PTHR46796">
    <property type="entry name" value="HTH-TYPE TRANSCRIPTIONAL ACTIVATOR RHAS-RELATED"/>
    <property type="match status" value="1"/>
</dbReference>
<dbReference type="SMART" id="SM00342">
    <property type="entry name" value="HTH_ARAC"/>
    <property type="match status" value="1"/>
</dbReference>
<keyword evidence="2" id="KW-0238">DNA-binding</keyword>
<keyword evidence="3" id="KW-0804">Transcription</keyword>
<dbReference type="SUPFAM" id="SSF51182">
    <property type="entry name" value="RmlC-like cupins"/>
    <property type="match status" value="1"/>
</dbReference>
<comment type="caution">
    <text evidence="5">The sequence shown here is derived from an EMBL/GenBank/DDBJ whole genome shotgun (WGS) entry which is preliminary data.</text>
</comment>